<dbReference type="GO" id="GO:0005886">
    <property type="term" value="C:plasma membrane"/>
    <property type="evidence" value="ECO:0007669"/>
    <property type="project" value="UniProtKB-SubCell"/>
</dbReference>
<sequence>MFELKFLTSLITFAFMMNGSPGPNNMMVTASGANFGYRRSLPHLLGVCIGFVSMILVVAAGLGFVFTKYPIVHIVLRFVGSAYLLYLAWKIATSSTLVKIDQKDNRPMTFKAAVLFQYVNPKGWMTAVTGVSSFSKAGSEYWPSAGLIALVFLIVCFLSVSIWASFGSLIGTWLNSAKSLKVFNIVMGVLTASCLFMIW</sequence>
<dbReference type="PANTHER" id="PTHR30086:SF20">
    <property type="entry name" value="ARGININE EXPORTER PROTEIN ARGO-RELATED"/>
    <property type="match status" value="1"/>
</dbReference>
<keyword evidence="4 6" id="KW-1133">Transmembrane helix</keyword>
<comment type="subcellular location">
    <subcellularLocation>
        <location evidence="1">Cell membrane</location>
        <topology evidence="1">Multi-pass membrane protein</topology>
    </subcellularLocation>
</comment>
<evidence type="ECO:0000256" key="2">
    <source>
        <dbReference type="ARBA" id="ARBA00022475"/>
    </source>
</evidence>
<accession>A0A1Y5FAM1</accession>
<proteinExistence type="predicted"/>
<evidence type="ECO:0000256" key="4">
    <source>
        <dbReference type="ARBA" id="ARBA00022989"/>
    </source>
</evidence>
<dbReference type="Proteomes" id="UP000196531">
    <property type="component" value="Unassembled WGS sequence"/>
</dbReference>
<dbReference type="PANTHER" id="PTHR30086">
    <property type="entry name" value="ARGININE EXPORTER PROTEIN ARGO"/>
    <property type="match status" value="1"/>
</dbReference>
<gene>
    <name evidence="7" type="ORF">A9Q84_14980</name>
</gene>
<evidence type="ECO:0000313" key="8">
    <source>
        <dbReference type="Proteomes" id="UP000196531"/>
    </source>
</evidence>
<reference evidence="8" key="1">
    <citation type="journal article" date="2017" name="Proc. Natl. Acad. Sci. U.S.A.">
        <title>Simulation of Deepwater Horizon oil plume reveals substrate specialization within a complex community of hydrocarbon-degraders.</title>
        <authorList>
            <person name="Hu P."/>
            <person name="Dubinsky E.A."/>
            <person name="Probst A.J."/>
            <person name="Wang J."/>
            <person name="Sieber C.M.K."/>
            <person name="Tom L.M."/>
            <person name="Gardinali P."/>
            <person name="Banfield J.F."/>
            <person name="Atlas R.M."/>
            <person name="Andersen G.L."/>
        </authorList>
    </citation>
    <scope>NUCLEOTIDE SEQUENCE [LARGE SCALE GENOMIC DNA]</scope>
</reference>
<feature type="transmembrane region" description="Helical" evidence="6">
    <location>
        <begin position="74"/>
        <end position="92"/>
    </location>
</feature>
<evidence type="ECO:0000313" key="7">
    <source>
        <dbReference type="EMBL" id="OUR95803.1"/>
    </source>
</evidence>
<dbReference type="InterPro" id="IPR001123">
    <property type="entry name" value="LeuE-type"/>
</dbReference>
<name>A0A1Y5FAM1_9BACT</name>
<evidence type="ECO:0000256" key="1">
    <source>
        <dbReference type="ARBA" id="ARBA00004651"/>
    </source>
</evidence>
<keyword evidence="5 6" id="KW-0472">Membrane</keyword>
<comment type="caution">
    <text evidence="7">The sequence shown here is derived from an EMBL/GenBank/DDBJ whole genome shotgun (WGS) entry which is preliminary data.</text>
</comment>
<feature type="transmembrane region" description="Helical" evidence="6">
    <location>
        <begin position="42"/>
        <end position="67"/>
    </location>
</feature>
<evidence type="ECO:0000256" key="6">
    <source>
        <dbReference type="SAM" id="Phobius"/>
    </source>
</evidence>
<evidence type="ECO:0000256" key="3">
    <source>
        <dbReference type="ARBA" id="ARBA00022692"/>
    </source>
</evidence>
<protein>
    <submittedName>
        <fullName evidence="7">Lysine transporter LysE</fullName>
    </submittedName>
</protein>
<feature type="transmembrane region" description="Helical" evidence="6">
    <location>
        <begin position="182"/>
        <end position="198"/>
    </location>
</feature>
<dbReference type="AlphaFoldDB" id="A0A1Y5FAM1"/>
<dbReference type="EMBL" id="MAAO01000007">
    <property type="protein sequence ID" value="OUR95803.1"/>
    <property type="molecule type" value="Genomic_DNA"/>
</dbReference>
<evidence type="ECO:0000256" key="5">
    <source>
        <dbReference type="ARBA" id="ARBA00023136"/>
    </source>
</evidence>
<dbReference type="GO" id="GO:0033228">
    <property type="term" value="P:cysteine export across plasma membrane"/>
    <property type="evidence" value="ECO:0007669"/>
    <property type="project" value="TreeGrafter"/>
</dbReference>
<dbReference type="Pfam" id="PF01810">
    <property type="entry name" value="LysE"/>
    <property type="match status" value="1"/>
</dbReference>
<keyword evidence="3 6" id="KW-0812">Transmembrane</keyword>
<organism evidence="7 8">
    <name type="scientific">Halobacteriovorax marinus</name>
    <dbReference type="NCBI Taxonomy" id="97084"/>
    <lineage>
        <taxon>Bacteria</taxon>
        <taxon>Pseudomonadati</taxon>
        <taxon>Bdellovibrionota</taxon>
        <taxon>Bacteriovoracia</taxon>
        <taxon>Bacteriovoracales</taxon>
        <taxon>Halobacteriovoraceae</taxon>
        <taxon>Halobacteriovorax</taxon>
    </lineage>
</organism>
<dbReference type="GO" id="GO:0015171">
    <property type="term" value="F:amino acid transmembrane transporter activity"/>
    <property type="evidence" value="ECO:0007669"/>
    <property type="project" value="TreeGrafter"/>
</dbReference>
<feature type="transmembrane region" description="Helical" evidence="6">
    <location>
        <begin position="145"/>
        <end position="170"/>
    </location>
</feature>
<keyword evidence="2" id="KW-1003">Cell membrane</keyword>